<feature type="compositionally biased region" description="Polar residues" evidence="2">
    <location>
        <begin position="1137"/>
        <end position="1146"/>
    </location>
</feature>
<keyword evidence="1" id="KW-0597">Phosphoprotein</keyword>
<feature type="compositionally biased region" description="Polar residues" evidence="2">
    <location>
        <begin position="1157"/>
        <end position="1170"/>
    </location>
</feature>
<feature type="compositionally biased region" description="Polar residues" evidence="2">
    <location>
        <begin position="1770"/>
        <end position="1789"/>
    </location>
</feature>
<feature type="compositionally biased region" description="Polar residues" evidence="2">
    <location>
        <begin position="1894"/>
        <end position="1904"/>
    </location>
</feature>
<evidence type="ECO:0000313" key="5">
    <source>
        <dbReference type="Proteomes" id="UP001201812"/>
    </source>
</evidence>
<feature type="compositionally biased region" description="Low complexity" evidence="2">
    <location>
        <begin position="794"/>
        <end position="826"/>
    </location>
</feature>
<feature type="region of interest" description="Disordered" evidence="2">
    <location>
        <begin position="1986"/>
        <end position="2019"/>
    </location>
</feature>
<feature type="region of interest" description="Disordered" evidence="2">
    <location>
        <begin position="1715"/>
        <end position="1789"/>
    </location>
</feature>
<evidence type="ECO:0000256" key="2">
    <source>
        <dbReference type="SAM" id="MobiDB-lite"/>
    </source>
</evidence>
<feature type="compositionally biased region" description="Polar residues" evidence="2">
    <location>
        <begin position="980"/>
        <end position="990"/>
    </location>
</feature>
<feature type="compositionally biased region" description="Polar residues" evidence="2">
    <location>
        <begin position="1526"/>
        <end position="1543"/>
    </location>
</feature>
<feature type="region of interest" description="Disordered" evidence="2">
    <location>
        <begin position="499"/>
        <end position="1035"/>
    </location>
</feature>
<keyword evidence="5" id="KW-1185">Reference proteome</keyword>
<evidence type="ECO:0000313" key="4">
    <source>
        <dbReference type="EMBL" id="KAI1703888.1"/>
    </source>
</evidence>
<feature type="compositionally biased region" description="Polar residues" evidence="2">
    <location>
        <begin position="1718"/>
        <end position="1738"/>
    </location>
</feature>
<sequence length="2208" mass="236149">MLSRGALGGAPNQQKPRSQNVNSVYSGKNTAAPGGGKASGPNKHGGLQALGKTTAIVRRMPPPATLPSLKAEHGQDPHVNLVPQGGQGWQTKSTETPPPSTANDSSKVNGDGSTETSSAGGLTPASAGPDLRPNWAKQGQSGQTTQMGASADTGSTAPHHQPTPPPQPQAPENREFPSLAAAAANKGSTTEYGASKPQKMSAWGNPNAPAQSSAQGQDLSAYIIPVTTMSHSSSSGYIGASAITRTTAMEGRKLPQRYCGDSTTGSKLGATQKYDWTQRMARLSLETQQKEQHQNATTPPAATMPSTDAAASGGEKQQPVIATTQSGSGSGQLESGAGGVGNTNVQSSEVPPGNVANAHQPQAQRQIQDYQIQNQALRYAPPPQADAGAKGRYSDESNMAEQQRQQQHPSSQLMQRPPPLLGNALQNQSGRGDTGYSSAGQTPDFHGGHPSYGNRAASVGYEAYPQQRRYDEPPPNYGNYRRADTEEEMAMFSNDARARNQQYGSQSPYQGQMDMSGEDKQTIGHWGVEEQHIQRGGQQVQRGRYDSRHTSESDSGWYGPLNMQQHPPQHYNPPRRGFTNEPPPPTNWGQYGAANQPNPPSYPPSLLTLDTQNPAEQFYAPPPGGDRRGYGYYQPPMQQGGNRSRNGSMSYDETQRGGQKKGAGNSRRQLGTELSSASENDSNVGGQTQGMQQQSYGDYEAGEDKTYWDRSSYGSQPVKPAQAKPSEPDAQQQSLQPAFRMLKRNDEKSAEYFAHHPSMVVPTAQQPLEPEEDEDEGQFAALSQSGKAIHKRIASPSSQSAASSGTSKPSAQPTPAAVPVAPPVNVWEKRKEEQQMAQQSKPLGRQFDYHFPSMSDAAKQETVTNATEPLGPTQLFSGNQPYRPPPRSAHQDVRFDQQKTSTLDGGFGSQQGNYGNQQQLWNPPAGDQAESNWEDFAKETRKETQNDRGRRNQNKDEAPYISSEDIFSSNTYEGTRREFVNSSKSRSTISGARGGAKSNKQSERSGPSGRGGTTRRAEQSKGEQGDDHADNFSNMDVFHADDYKIENDESLNARSNSAAALNSFSSVDKLNTVSQSGDQQQSSGSNRGNGQMRRGHKRTAAQASTPNAQATETSHRRGMQNVRTSRDGASGMYVSRSWRSGNQAGASNAEHQRLSNKENSNAENNDSNTAENDEKVDEEQTHRGSAHRRGAPRGGQSRGTGGSRFVQRHPKPSRHKPHEKNGTSPSGNIRLLGDRAGQLKSPVISDGGAEEWETASESSDFAERVVQKAGDESETIGTGKELEKTGNMRSSTERKENTKRSGPRNANNRRYPRSTFGMRTDGAPSIGQNIGNDQTRSQKNVKPASHTYQGSAAYAKNSSNKSRVSHSNAAASSKSGNASGYTLNKNSKNARDGHRKGIETHSTPLLAGNRDGLAGVDINDASVIIIDNQPSNKDNSGGSIQDDSEAGDFEEVLSKKAKRQRLQQQEEERKKAQREKERLEKLNAKRLSKQKEHQQRRRTHERGNNAGGDVSKESAPTESPTPPATIDNTENQSAPTNLNDTITTPLSLADGLFQSQSVPHSALKKSAIGSPKSDNTNLTSGGILNGISAKTSTGLDHIGLSNTTGWDDSSSPTVPQPKDFVSAPKTTSPGLATVIPSPIARPTKTTTTTVSSTKQLANSDFGKYDVSSPGSVPGSKTIEGFRQINASSIGQESGNLTNDDHAQLQQRLDKVKNFWPIGSSNTIPPANQSNTNDVSDSDSPVLVPKSAQSQHQSASNASIVGPQRHFSGGYPSQPNASKSSAEMSTAISTPQSPLAATPFGNALFSLTGSSFAGPPMSTNANVPNTQPPSLTPYSASMIANGSGGLQQQYGLEQWFATHVHRPIQQPHGQHPATNPPSQPTPHQIIGAQPPHSHPGQTQRQSRPNSFIEGHPGFVLGHMPPQGHNGTVSSSTPWSTGGMDMSFLSGMGSTPPPTQPHPNVMQPTPIYHHHMPPPHNPPQQFIIQAGQHRASNQPTHHPSDPPPPMFTTLPPPPRPHLGAPPPNFGAPPPPMHHHIHVGAPATIDWASMPPPPPPQAQQFMTQNGQHIQIANGFGRQAGTGTMPMNFTAPPPPIHTGPPPIAGFHRMGPPPHTRPVQSVQPQPHRTFQPTTQAPRPFSSTKVGAQNGNQIAAGGGQENELSRSESTANSQVSPTGGAARENTPGQTPAHTASPSPATYGLFSMKPLSSMS</sequence>
<organism evidence="4 5">
    <name type="scientific">Ditylenchus destructor</name>
    <dbReference type="NCBI Taxonomy" id="166010"/>
    <lineage>
        <taxon>Eukaryota</taxon>
        <taxon>Metazoa</taxon>
        <taxon>Ecdysozoa</taxon>
        <taxon>Nematoda</taxon>
        <taxon>Chromadorea</taxon>
        <taxon>Rhabditida</taxon>
        <taxon>Tylenchina</taxon>
        <taxon>Tylenchomorpha</taxon>
        <taxon>Sphaerularioidea</taxon>
        <taxon>Anguinidae</taxon>
        <taxon>Anguininae</taxon>
        <taxon>Ditylenchus</taxon>
    </lineage>
</organism>
<feature type="region of interest" description="Disordered" evidence="2">
    <location>
        <begin position="1864"/>
        <end position="1911"/>
    </location>
</feature>
<evidence type="ECO:0000259" key="3">
    <source>
        <dbReference type="Pfam" id="PF07001"/>
    </source>
</evidence>
<proteinExistence type="predicted"/>
<dbReference type="Proteomes" id="UP001201812">
    <property type="component" value="Unassembled WGS sequence"/>
</dbReference>
<evidence type="ECO:0000256" key="1">
    <source>
        <dbReference type="ARBA" id="ARBA00022553"/>
    </source>
</evidence>
<feature type="region of interest" description="Disordered" evidence="2">
    <location>
        <begin position="254"/>
        <end position="273"/>
    </location>
</feature>
<feature type="compositionally biased region" description="Polar residues" evidence="2">
    <location>
        <begin position="2113"/>
        <end position="2140"/>
    </location>
</feature>
<protein>
    <submittedName>
        <fullName evidence="4">Protein PRRC2A</fullName>
    </submittedName>
</protein>
<feature type="compositionally biased region" description="Polar residues" evidence="2">
    <location>
        <begin position="1602"/>
        <end position="1613"/>
    </location>
</feature>
<feature type="compositionally biased region" description="Low complexity" evidence="2">
    <location>
        <begin position="1746"/>
        <end position="1758"/>
    </location>
</feature>
<feature type="compositionally biased region" description="Polar residues" evidence="2">
    <location>
        <begin position="1326"/>
        <end position="1350"/>
    </location>
</feature>
<feature type="compositionally biased region" description="Basic and acidic residues" evidence="2">
    <location>
        <begin position="1280"/>
        <end position="1299"/>
    </location>
</feature>
<feature type="compositionally biased region" description="Basic residues" evidence="2">
    <location>
        <begin position="1206"/>
        <end position="1218"/>
    </location>
</feature>
<feature type="compositionally biased region" description="Basic and acidic residues" evidence="2">
    <location>
        <begin position="1464"/>
        <end position="1493"/>
    </location>
</feature>
<accession>A0AAD4MRK6</accession>
<reference evidence="4" key="1">
    <citation type="submission" date="2022-01" db="EMBL/GenBank/DDBJ databases">
        <title>Genome Sequence Resource for Two Populations of Ditylenchus destructor, the Migratory Endoparasitic Phytonematode.</title>
        <authorList>
            <person name="Zhang H."/>
            <person name="Lin R."/>
            <person name="Xie B."/>
        </authorList>
    </citation>
    <scope>NUCLEOTIDE SEQUENCE</scope>
    <source>
        <strain evidence="4">BazhouSP</strain>
    </source>
</reference>
<feature type="compositionally biased region" description="Polar residues" evidence="2">
    <location>
        <begin position="1428"/>
        <end position="1441"/>
    </location>
</feature>
<feature type="compositionally biased region" description="Basic and acidic residues" evidence="2">
    <location>
        <begin position="935"/>
        <end position="958"/>
    </location>
</feature>
<feature type="compositionally biased region" description="Basic and acidic residues" evidence="2">
    <location>
        <begin position="743"/>
        <end position="754"/>
    </location>
</feature>
<feature type="compositionally biased region" description="Low complexity" evidence="2">
    <location>
        <begin position="296"/>
        <end position="311"/>
    </location>
</feature>
<feature type="region of interest" description="Disordered" evidence="2">
    <location>
        <begin position="1071"/>
        <end position="1412"/>
    </location>
</feature>
<feature type="compositionally biased region" description="Basic and acidic residues" evidence="2">
    <location>
        <begin position="1389"/>
        <end position="1399"/>
    </location>
</feature>
<feature type="compositionally biased region" description="Low complexity" evidence="2">
    <location>
        <begin position="910"/>
        <end position="919"/>
    </location>
</feature>
<feature type="compositionally biased region" description="Low complexity" evidence="2">
    <location>
        <begin position="501"/>
        <end position="512"/>
    </location>
</feature>
<feature type="region of interest" description="Disordered" evidence="2">
    <location>
        <begin position="1427"/>
        <end position="1446"/>
    </location>
</feature>
<feature type="compositionally biased region" description="Gly residues" evidence="2">
    <location>
        <begin position="1192"/>
        <end position="1202"/>
    </location>
</feature>
<feature type="compositionally biased region" description="Low complexity" evidence="2">
    <location>
        <begin position="402"/>
        <end position="415"/>
    </location>
</feature>
<dbReference type="InterPro" id="IPR009738">
    <property type="entry name" value="BAT2_N"/>
</dbReference>
<feature type="compositionally biased region" description="Basic and acidic residues" evidence="2">
    <location>
        <begin position="543"/>
        <end position="552"/>
    </location>
</feature>
<feature type="compositionally biased region" description="Polar residues" evidence="2">
    <location>
        <begin position="587"/>
        <end position="596"/>
    </location>
</feature>
<feature type="compositionally biased region" description="Low complexity" evidence="2">
    <location>
        <begin position="1351"/>
        <end position="1380"/>
    </location>
</feature>
<feature type="compositionally biased region" description="Polar residues" evidence="2">
    <location>
        <begin position="89"/>
        <end position="120"/>
    </location>
</feature>
<name>A0AAD4MRK6_9BILA</name>
<feature type="compositionally biased region" description="Polar residues" evidence="2">
    <location>
        <begin position="11"/>
        <end position="29"/>
    </location>
</feature>
<feature type="compositionally biased region" description="Basic and acidic residues" evidence="2">
    <location>
        <begin position="517"/>
        <end position="533"/>
    </location>
</feature>
<feature type="region of interest" description="Disordered" evidence="2">
    <location>
        <begin position="1"/>
        <end position="215"/>
    </location>
</feature>
<feature type="compositionally biased region" description="Basic and acidic residues" evidence="2">
    <location>
        <begin position="1015"/>
        <end position="1030"/>
    </location>
</feature>
<feature type="region of interest" description="Disordered" evidence="2">
    <location>
        <begin position="1454"/>
        <end position="1543"/>
    </location>
</feature>
<feature type="region of interest" description="Disordered" evidence="2">
    <location>
        <begin position="279"/>
        <end position="483"/>
    </location>
</feature>
<feature type="compositionally biased region" description="Polar residues" evidence="2">
    <location>
        <begin position="666"/>
        <end position="696"/>
    </location>
</feature>
<feature type="compositionally biased region" description="Low complexity" evidence="2">
    <location>
        <begin position="1074"/>
        <end position="1092"/>
    </location>
</feature>
<gene>
    <name evidence="4" type="ORF">DdX_14631</name>
</gene>
<feature type="compositionally biased region" description="Pro residues" evidence="2">
    <location>
        <begin position="1999"/>
        <end position="2019"/>
    </location>
</feature>
<feature type="compositionally biased region" description="Basic and acidic residues" evidence="2">
    <location>
        <begin position="1261"/>
        <end position="1271"/>
    </location>
</feature>
<feature type="compositionally biased region" description="Polar residues" evidence="2">
    <location>
        <begin position="637"/>
        <end position="652"/>
    </location>
</feature>
<feature type="compositionally biased region" description="Polar residues" evidence="2">
    <location>
        <begin position="2161"/>
        <end position="2171"/>
    </location>
</feature>
<feature type="compositionally biased region" description="Polar residues" evidence="2">
    <location>
        <begin position="137"/>
        <end position="155"/>
    </location>
</feature>
<feature type="region of interest" description="Disordered" evidence="2">
    <location>
        <begin position="1602"/>
        <end position="1649"/>
    </location>
</feature>
<feature type="compositionally biased region" description="Polar residues" evidence="2">
    <location>
        <begin position="424"/>
        <end position="441"/>
    </location>
</feature>
<feature type="region of interest" description="Disordered" evidence="2">
    <location>
        <begin position="2104"/>
        <end position="2208"/>
    </location>
</feature>
<feature type="compositionally biased region" description="Polar residues" evidence="2">
    <location>
        <begin position="1101"/>
        <end position="1112"/>
    </location>
</feature>
<dbReference type="EMBL" id="JAKKPZ010000075">
    <property type="protein sequence ID" value="KAI1703888.1"/>
    <property type="molecule type" value="Genomic_DNA"/>
</dbReference>
<feature type="domain" description="BAT2 N-terminal" evidence="3">
    <location>
        <begin position="18"/>
        <end position="184"/>
    </location>
</feature>
<comment type="caution">
    <text evidence="4">The sequence shown here is derived from an EMBL/GenBank/DDBJ whole genome shotgun (WGS) entry which is preliminary data.</text>
</comment>
<feature type="compositionally biased region" description="Polar residues" evidence="2">
    <location>
        <begin position="2180"/>
        <end position="2193"/>
    </location>
</feature>
<feature type="compositionally biased region" description="Low complexity" evidence="2">
    <location>
        <begin position="360"/>
        <end position="375"/>
    </location>
</feature>
<dbReference type="Pfam" id="PF07001">
    <property type="entry name" value="BAT2_N"/>
    <property type="match status" value="1"/>
</dbReference>